<name>A0A127QLD8_9BURK</name>
<proteinExistence type="predicted"/>
<dbReference type="EMBL" id="CP013235">
    <property type="protein sequence ID" value="AMP10615.1"/>
    <property type="molecule type" value="Genomic_DNA"/>
</dbReference>
<evidence type="ECO:0000256" key="1">
    <source>
        <dbReference type="SAM" id="SignalP"/>
    </source>
</evidence>
<gene>
    <name evidence="2" type="ORF">CAter282_2892</name>
</gene>
<evidence type="ECO:0000313" key="2">
    <source>
        <dbReference type="EMBL" id="AMP10615.1"/>
    </source>
</evidence>
<dbReference type="AlphaFoldDB" id="A0A127QLD8"/>
<dbReference type="PATRIC" id="fig|279058.18.peg.2846"/>
<reference evidence="2 3" key="1">
    <citation type="submission" date="2015-11" db="EMBL/GenBank/DDBJ databases">
        <title>Exploring the genomic traits of fungus-feeding bacterial genus Collimonas.</title>
        <authorList>
            <person name="Song C."/>
            <person name="Schmidt R."/>
            <person name="de Jager V."/>
            <person name="Krzyzanowska D."/>
            <person name="Jongedijk E."/>
            <person name="Cankar K."/>
            <person name="Beekwilder J."/>
            <person name="van Veen A."/>
            <person name="de Boer W."/>
            <person name="van Veen J.A."/>
            <person name="Garbeva P."/>
        </authorList>
    </citation>
    <scope>NUCLEOTIDE SEQUENCE [LARGE SCALE GENOMIC DNA]</scope>
    <source>
        <strain evidence="2 3">Ter282</strain>
    </source>
</reference>
<organism evidence="2 3">
    <name type="scientific">Collimonas arenae</name>
    <dbReference type="NCBI Taxonomy" id="279058"/>
    <lineage>
        <taxon>Bacteria</taxon>
        <taxon>Pseudomonadati</taxon>
        <taxon>Pseudomonadota</taxon>
        <taxon>Betaproteobacteria</taxon>
        <taxon>Burkholderiales</taxon>
        <taxon>Oxalobacteraceae</taxon>
        <taxon>Collimonas</taxon>
    </lineage>
</organism>
<protein>
    <submittedName>
        <fullName evidence="2">Uncharacterized protein</fullName>
    </submittedName>
</protein>
<feature type="signal peptide" evidence="1">
    <location>
        <begin position="1"/>
        <end position="19"/>
    </location>
</feature>
<keyword evidence="1" id="KW-0732">Signal</keyword>
<sequence length="129" mass="13556">MLKLSAAVCIAVQPIFALALQTDLKVNVIEQKKNATVTIDQGMVGAIGGGNIMNGITATTTDFKGQALPAFILFDKSVTEARLAPLASFQGRISGTVDCKLVQLGNSPDIPYVKLAVLAQDCTIKALNH</sequence>
<feature type="chain" id="PRO_5007278017" evidence="1">
    <location>
        <begin position="20"/>
        <end position="129"/>
    </location>
</feature>
<dbReference type="Proteomes" id="UP000071778">
    <property type="component" value="Chromosome"/>
</dbReference>
<keyword evidence="3" id="KW-1185">Reference proteome</keyword>
<evidence type="ECO:0000313" key="3">
    <source>
        <dbReference type="Proteomes" id="UP000071778"/>
    </source>
</evidence>
<accession>A0A127QLD8</accession>